<comment type="caution">
    <text evidence="12">The sequence shown here is derived from an EMBL/GenBank/DDBJ whole genome shotgun (WGS) entry which is preliminary data.</text>
</comment>
<dbReference type="SUPFAM" id="SSF58038">
    <property type="entry name" value="SNARE fusion complex"/>
    <property type="match status" value="1"/>
</dbReference>
<sequence length="243" mass="27641">MYSDPYDDIAREVDQQLTVLRPQSQAYVTSLTSPSPSAGPTPATPTLEQLASTLDEIDLSLQDLRESVDAVEKSPEQFGLTLEQVEDRSRFVAAREEEVARIRNQIEAATRGRKPRQDFTAVQMEDRYGGSSGRQTPRSDYDVEMEREQQALLIADQDQQLDSVMNTVQNLRDQAAVMGNELEEHVELLQDLDQRVDRTQGKIDLAMNRVKYILKKNEERASNCCILMLTIVLFILLFIVLFM</sequence>
<dbReference type="SUPFAM" id="SSF47661">
    <property type="entry name" value="t-snare proteins"/>
    <property type="match status" value="1"/>
</dbReference>
<name>A0ABR1F648_9ASCO</name>
<evidence type="ECO:0000256" key="6">
    <source>
        <dbReference type="ARBA" id="ARBA00022989"/>
    </source>
</evidence>
<dbReference type="RefSeq" id="XP_064768348.1">
    <property type="nucleotide sequence ID" value="XM_064912509.1"/>
</dbReference>
<keyword evidence="4 10" id="KW-0812">Transmembrane</keyword>
<evidence type="ECO:0000256" key="8">
    <source>
        <dbReference type="ARBA" id="ARBA00023136"/>
    </source>
</evidence>
<dbReference type="SMART" id="SM00397">
    <property type="entry name" value="t_SNARE"/>
    <property type="match status" value="1"/>
</dbReference>
<evidence type="ECO:0000256" key="5">
    <source>
        <dbReference type="ARBA" id="ARBA00022927"/>
    </source>
</evidence>
<dbReference type="PANTHER" id="PTHR12791">
    <property type="entry name" value="GOLGI SNARE BET1-RELATED"/>
    <property type="match status" value="1"/>
</dbReference>
<dbReference type="InterPro" id="IPR000727">
    <property type="entry name" value="T_SNARE_dom"/>
</dbReference>
<keyword evidence="9" id="KW-0175">Coiled coil</keyword>
<reference evidence="12 13" key="1">
    <citation type="submission" date="2024-03" db="EMBL/GenBank/DDBJ databases">
        <title>Genome-scale model development and genomic sequencing of the oleaginous clade Lipomyces.</title>
        <authorList>
            <consortium name="Lawrence Berkeley National Laboratory"/>
            <person name="Czajka J.J."/>
            <person name="Han Y."/>
            <person name="Kim J."/>
            <person name="Mondo S.J."/>
            <person name="Hofstad B.A."/>
            <person name="Robles A."/>
            <person name="Haridas S."/>
            <person name="Riley R."/>
            <person name="LaButti K."/>
            <person name="Pangilinan J."/>
            <person name="Andreopoulos W."/>
            <person name="Lipzen A."/>
            <person name="Yan J."/>
            <person name="Wang M."/>
            <person name="Ng V."/>
            <person name="Grigoriev I.V."/>
            <person name="Spatafora J.W."/>
            <person name="Magnuson J.K."/>
            <person name="Baker S.E."/>
            <person name="Pomraning K.R."/>
        </authorList>
    </citation>
    <scope>NUCLEOTIDE SEQUENCE [LARGE SCALE GENOMIC DNA]</scope>
    <source>
        <strain evidence="12 13">Phaff 52-87</strain>
    </source>
</reference>
<proteinExistence type="inferred from homology"/>
<keyword evidence="3" id="KW-0813">Transport</keyword>
<evidence type="ECO:0000256" key="1">
    <source>
        <dbReference type="ARBA" id="ARBA00004409"/>
    </source>
</evidence>
<evidence type="ECO:0000256" key="3">
    <source>
        <dbReference type="ARBA" id="ARBA00022448"/>
    </source>
</evidence>
<evidence type="ECO:0000313" key="13">
    <source>
        <dbReference type="Proteomes" id="UP001498771"/>
    </source>
</evidence>
<evidence type="ECO:0000256" key="9">
    <source>
        <dbReference type="SAM" id="Coils"/>
    </source>
</evidence>
<evidence type="ECO:0000256" key="2">
    <source>
        <dbReference type="ARBA" id="ARBA00009063"/>
    </source>
</evidence>
<dbReference type="InterPro" id="IPR010989">
    <property type="entry name" value="SNARE"/>
</dbReference>
<comment type="similarity">
    <text evidence="2">Belongs to the syntaxin family.</text>
</comment>
<protein>
    <recommendedName>
        <fullName evidence="11">t-SNARE coiled-coil homology domain-containing protein</fullName>
    </recommendedName>
</protein>
<evidence type="ECO:0000256" key="10">
    <source>
        <dbReference type="SAM" id="Phobius"/>
    </source>
</evidence>
<keyword evidence="5" id="KW-0653">Protein transport</keyword>
<dbReference type="Gene3D" id="1.20.58.90">
    <property type="match status" value="1"/>
</dbReference>
<dbReference type="Pfam" id="PF09177">
    <property type="entry name" value="STX6_10_61_N"/>
    <property type="match status" value="1"/>
</dbReference>
<keyword evidence="8 10" id="KW-0472">Membrane</keyword>
<organism evidence="12 13">
    <name type="scientific">Myxozyma melibiosi</name>
    <dbReference type="NCBI Taxonomy" id="54550"/>
    <lineage>
        <taxon>Eukaryota</taxon>
        <taxon>Fungi</taxon>
        <taxon>Dikarya</taxon>
        <taxon>Ascomycota</taxon>
        <taxon>Saccharomycotina</taxon>
        <taxon>Lipomycetes</taxon>
        <taxon>Lipomycetales</taxon>
        <taxon>Lipomycetaceae</taxon>
        <taxon>Myxozyma</taxon>
    </lineage>
</organism>
<keyword evidence="13" id="KW-1185">Reference proteome</keyword>
<feature type="transmembrane region" description="Helical" evidence="10">
    <location>
        <begin position="221"/>
        <end position="242"/>
    </location>
</feature>
<dbReference type="Gene3D" id="1.20.5.110">
    <property type="match status" value="1"/>
</dbReference>
<dbReference type="Proteomes" id="UP001498771">
    <property type="component" value="Unassembled WGS sequence"/>
</dbReference>
<dbReference type="InterPro" id="IPR015260">
    <property type="entry name" value="Syntaxin-6/10/61_N"/>
</dbReference>
<dbReference type="CDD" id="cd15851">
    <property type="entry name" value="SNARE_Syntaxin6"/>
    <property type="match status" value="1"/>
</dbReference>
<evidence type="ECO:0000313" key="12">
    <source>
        <dbReference type="EMBL" id="KAK7205315.1"/>
    </source>
</evidence>
<evidence type="ECO:0000256" key="7">
    <source>
        <dbReference type="ARBA" id="ARBA00023034"/>
    </source>
</evidence>
<comment type="subcellular location">
    <subcellularLocation>
        <location evidence="1">Golgi apparatus membrane</location>
        <topology evidence="1">Single-pass type IV membrane protein</topology>
    </subcellularLocation>
</comment>
<accession>A0ABR1F648</accession>
<feature type="coiled-coil region" evidence="9">
    <location>
        <begin position="154"/>
        <end position="209"/>
    </location>
</feature>
<evidence type="ECO:0000259" key="11">
    <source>
        <dbReference type="PROSITE" id="PS50192"/>
    </source>
</evidence>
<feature type="coiled-coil region" evidence="9">
    <location>
        <begin position="47"/>
        <end position="74"/>
    </location>
</feature>
<dbReference type="EMBL" id="JBBJBU010000005">
    <property type="protein sequence ID" value="KAK7205315.1"/>
    <property type="molecule type" value="Genomic_DNA"/>
</dbReference>
<keyword evidence="6 10" id="KW-1133">Transmembrane helix</keyword>
<evidence type="ECO:0000256" key="4">
    <source>
        <dbReference type="ARBA" id="ARBA00022692"/>
    </source>
</evidence>
<dbReference type="PROSITE" id="PS50192">
    <property type="entry name" value="T_SNARE"/>
    <property type="match status" value="1"/>
</dbReference>
<feature type="domain" description="T-SNARE coiled-coil homology" evidence="11">
    <location>
        <begin position="151"/>
        <end position="213"/>
    </location>
</feature>
<dbReference type="GeneID" id="90038021"/>
<keyword evidence="7" id="KW-0333">Golgi apparatus</keyword>
<gene>
    <name evidence="12" type="ORF">BZA70DRAFT_277832</name>
</gene>